<dbReference type="InterPro" id="IPR003923">
    <property type="entry name" value="TAF10"/>
</dbReference>
<reference evidence="2 3" key="1">
    <citation type="submission" date="2017-03" db="EMBL/GenBank/DDBJ databases">
        <title>Genome of the blue death feigning beetle - Asbolus verrucosus.</title>
        <authorList>
            <person name="Rider S.D."/>
        </authorList>
    </citation>
    <scope>NUCLEOTIDE SEQUENCE [LARGE SCALE GENOMIC DNA]</scope>
    <source>
        <strain evidence="2">Butters</strain>
        <tissue evidence="2">Head and leg muscle</tissue>
    </source>
</reference>
<dbReference type="AlphaFoldDB" id="A0A482VMR7"/>
<protein>
    <submittedName>
        <fullName evidence="2">Uncharacterized protein</fullName>
    </submittedName>
</protein>
<accession>A0A482VMR7</accession>
<comment type="caution">
    <text evidence="2">The sequence shown here is derived from an EMBL/GenBank/DDBJ whole genome shotgun (WGS) entry which is preliminary data.</text>
</comment>
<dbReference type="EMBL" id="QDEB01087189">
    <property type="protein sequence ID" value="RZC33648.1"/>
    <property type="molecule type" value="Genomic_DNA"/>
</dbReference>
<dbReference type="GO" id="GO:0005634">
    <property type="term" value="C:nucleus"/>
    <property type="evidence" value="ECO:0007669"/>
    <property type="project" value="InterPro"/>
</dbReference>
<feature type="compositionally biased region" description="Low complexity" evidence="1">
    <location>
        <begin position="1"/>
        <end position="11"/>
    </location>
</feature>
<evidence type="ECO:0000256" key="1">
    <source>
        <dbReference type="SAM" id="MobiDB-lite"/>
    </source>
</evidence>
<dbReference type="Proteomes" id="UP000292052">
    <property type="component" value="Unassembled WGS sequence"/>
</dbReference>
<dbReference type="GO" id="GO:0006352">
    <property type="term" value="P:DNA-templated transcription initiation"/>
    <property type="evidence" value="ECO:0007669"/>
    <property type="project" value="InterPro"/>
</dbReference>
<feature type="region of interest" description="Disordered" evidence="1">
    <location>
        <begin position="1"/>
        <end position="21"/>
    </location>
</feature>
<organism evidence="2 3">
    <name type="scientific">Asbolus verrucosus</name>
    <name type="common">Desert ironclad beetle</name>
    <dbReference type="NCBI Taxonomy" id="1661398"/>
    <lineage>
        <taxon>Eukaryota</taxon>
        <taxon>Metazoa</taxon>
        <taxon>Ecdysozoa</taxon>
        <taxon>Arthropoda</taxon>
        <taxon>Hexapoda</taxon>
        <taxon>Insecta</taxon>
        <taxon>Pterygota</taxon>
        <taxon>Neoptera</taxon>
        <taxon>Endopterygota</taxon>
        <taxon>Coleoptera</taxon>
        <taxon>Polyphaga</taxon>
        <taxon>Cucujiformia</taxon>
        <taxon>Tenebrionidae</taxon>
        <taxon>Pimeliinae</taxon>
        <taxon>Asbolus</taxon>
    </lineage>
</organism>
<evidence type="ECO:0000313" key="3">
    <source>
        <dbReference type="Proteomes" id="UP000292052"/>
    </source>
</evidence>
<evidence type="ECO:0000313" key="2">
    <source>
        <dbReference type="EMBL" id="RZC33648.1"/>
    </source>
</evidence>
<dbReference type="Pfam" id="PF03540">
    <property type="entry name" value="TAF10"/>
    <property type="match status" value="1"/>
</dbReference>
<dbReference type="STRING" id="1661398.A0A482VMR7"/>
<sequence>MRSSNSSSSHGGSKGSKGSKDRRYCLTMEDLIPALAEFGITIKKPHYYV</sequence>
<name>A0A482VMR7_ASBVE</name>
<keyword evidence="3" id="KW-1185">Reference proteome</keyword>
<gene>
    <name evidence="2" type="ORF">BDFB_012043</name>
</gene>
<proteinExistence type="predicted"/>